<dbReference type="Proteomes" id="UP000030765">
    <property type="component" value="Unassembled WGS sequence"/>
</dbReference>
<gene>
    <name evidence="1" type="ORF">ZHAS_00020145</name>
</gene>
<dbReference type="VEuPathDB" id="VectorBase:ASIC020145"/>
<protein>
    <submittedName>
        <fullName evidence="1 2">Transcriptional regulator</fullName>
    </submittedName>
</protein>
<evidence type="ECO:0000313" key="3">
    <source>
        <dbReference type="Proteomes" id="UP000030765"/>
    </source>
</evidence>
<name>A0A084WNZ5_ANOSI</name>
<accession>A0A084WNZ5</accession>
<dbReference type="EMBL" id="KE525361">
    <property type="protein sequence ID" value="KFB51939.1"/>
    <property type="molecule type" value="Genomic_DNA"/>
</dbReference>
<proteinExistence type="predicted"/>
<sequence length="56" mass="6028">MVRQEGVLGNATDPSIPNLRFNAVNLGSTCAKRASKVFVGTWMDVNADVALSPRDH</sequence>
<dbReference type="AlphaFoldDB" id="A0A084WNZ5"/>
<evidence type="ECO:0000313" key="1">
    <source>
        <dbReference type="EMBL" id="KFB51939.1"/>
    </source>
</evidence>
<reference evidence="2" key="2">
    <citation type="submission" date="2020-05" db="UniProtKB">
        <authorList>
            <consortium name="EnsemblMetazoa"/>
        </authorList>
    </citation>
    <scope>IDENTIFICATION</scope>
</reference>
<dbReference type="EMBL" id="ATLV01024800">
    <property type="status" value="NOT_ANNOTATED_CDS"/>
    <property type="molecule type" value="Genomic_DNA"/>
</dbReference>
<organism evidence="1">
    <name type="scientific">Anopheles sinensis</name>
    <name type="common">Mosquito</name>
    <dbReference type="NCBI Taxonomy" id="74873"/>
    <lineage>
        <taxon>Eukaryota</taxon>
        <taxon>Metazoa</taxon>
        <taxon>Ecdysozoa</taxon>
        <taxon>Arthropoda</taxon>
        <taxon>Hexapoda</taxon>
        <taxon>Insecta</taxon>
        <taxon>Pterygota</taxon>
        <taxon>Neoptera</taxon>
        <taxon>Endopterygota</taxon>
        <taxon>Diptera</taxon>
        <taxon>Nematocera</taxon>
        <taxon>Culicoidea</taxon>
        <taxon>Culicidae</taxon>
        <taxon>Anophelinae</taxon>
        <taxon>Anopheles</taxon>
    </lineage>
</organism>
<dbReference type="EnsemblMetazoa" id="ASIC020145-RA">
    <property type="protein sequence ID" value="ASIC020145-PA"/>
    <property type="gene ID" value="ASIC020145"/>
</dbReference>
<keyword evidence="3" id="KW-1185">Reference proteome</keyword>
<evidence type="ECO:0000313" key="2">
    <source>
        <dbReference type="EnsemblMetazoa" id="ASIC020145-PA"/>
    </source>
</evidence>
<reference evidence="1 3" key="1">
    <citation type="journal article" date="2014" name="BMC Genomics">
        <title>Genome sequence of Anopheles sinensis provides insight into genetics basis of mosquito competence for malaria parasites.</title>
        <authorList>
            <person name="Zhou D."/>
            <person name="Zhang D."/>
            <person name="Ding G."/>
            <person name="Shi L."/>
            <person name="Hou Q."/>
            <person name="Ye Y."/>
            <person name="Xu Y."/>
            <person name="Zhou H."/>
            <person name="Xiong C."/>
            <person name="Li S."/>
            <person name="Yu J."/>
            <person name="Hong S."/>
            <person name="Yu X."/>
            <person name="Zou P."/>
            <person name="Chen C."/>
            <person name="Chang X."/>
            <person name="Wang W."/>
            <person name="Lv Y."/>
            <person name="Sun Y."/>
            <person name="Ma L."/>
            <person name="Shen B."/>
            <person name="Zhu C."/>
        </authorList>
    </citation>
    <scope>NUCLEOTIDE SEQUENCE [LARGE SCALE GENOMIC DNA]</scope>
</reference>